<accession>A0ABY4L337</accession>
<evidence type="ECO:0000256" key="4">
    <source>
        <dbReference type="ARBA" id="ARBA00022741"/>
    </source>
</evidence>
<dbReference type="Pfam" id="PF00289">
    <property type="entry name" value="Biotin_carb_N"/>
    <property type="match status" value="1"/>
</dbReference>
<evidence type="ECO:0000259" key="11">
    <source>
        <dbReference type="PROSITE" id="PS50975"/>
    </source>
</evidence>
<dbReference type="InterPro" id="IPR005481">
    <property type="entry name" value="BC-like_N"/>
</dbReference>
<sequence length="594" mass="63165">MFDAVLIANRGEIAVRVIRACKELGIRSVAVYSEADRAAPHVRLADEAHLLGPAPAAESYLRTDRIIDIALAAGVDAIHPGYGFLSENAEFARAVADAGLVFVGPSPEAIESMGDKLTARQAAIAADVPVVPGTPEAVTDVGTALAFGEEHGYPVAVKAMFGGGGRGLKVVRSAEQMREALEAAQREAAAAFGNGACYLERYLERPRHIEVQILGDLDGTVIHLGERDCSLQRRHQKLVEEAPAPGLAPHVREQMAQAAVRLARKMGYHNAGTCEFLLDADGETFYFLEMNTRLQVEHPVTEMVTGVDLVHQQLRIAAGDGMGLTQDDVRPRGHAIEVRINAEDPSAGFLPTPGRIDVLRAPQGPWVRLDTGAESGYEVPREYDSMVGKLIVWGEDRDTARRRMRRALDETVLTGIESTLPFHALAMEHEQFAAGTHATTSVEAEWDLSELPERPEAAEPAAAAPAAPALRSREVELLLNGVPTLITVYGAPVENGTATASRSGRRRSGRAGGGAGGGADSPELRAPMQGTVIKYAVEVGDTVSPGDLVAVVEAMKMETPVVARRAGTITHIGFSAGDAVESGAVLARIEDAAR</sequence>
<dbReference type="InterPro" id="IPR011764">
    <property type="entry name" value="Biotin_carboxylation_dom"/>
</dbReference>
<dbReference type="PANTHER" id="PTHR18866">
    <property type="entry name" value="CARBOXYLASE:PYRUVATE/ACETYL-COA/PROPIONYL-COA CARBOXYLASE"/>
    <property type="match status" value="1"/>
</dbReference>
<gene>
    <name evidence="13" type="primary">accC</name>
    <name evidence="13" type="ORF">FOF52_14900</name>
</gene>
<proteinExistence type="predicted"/>
<evidence type="ECO:0000256" key="7">
    <source>
        <dbReference type="ARBA" id="ARBA00023267"/>
    </source>
</evidence>
<dbReference type="Proteomes" id="UP000832041">
    <property type="component" value="Chromosome"/>
</dbReference>
<dbReference type="SUPFAM" id="SSF51246">
    <property type="entry name" value="Rudiment single hybrid motif"/>
    <property type="match status" value="1"/>
</dbReference>
<keyword evidence="7" id="KW-0092">Biotin</keyword>
<evidence type="ECO:0000259" key="12">
    <source>
        <dbReference type="PROSITE" id="PS50979"/>
    </source>
</evidence>
<dbReference type="NCBIfam" id="TIGR00514">
    <property type="entry name" value="accC"/>
    <property type="match status" value="1"/>
</dbReference>
<organism evidence="13 14">
    <name type="scientific">Thermobifida alba</name>
    <name type="common">Thermomonospora alba</name>
    <dbReference type="NCBI Taxonomy" id="53522"/>
    <lineage>
        <taxon>Bacteria</taxon>
        <taxon>Bacillati</taxon>
        <taxon>Actinomycetota</taxon>
        <taxon>Actinomycetes</taxon>
        <taxon>Streptosporangiales</taxon>
        <taxon>Nocardiopsidaceae</taxon>
        <taxon>Thermobifida</taxon>
    </lineage>
</organism>
<dbReference type="NCBIfam" id="NF006367">
    <property type="entry name" value="PRK08591.1"/>
    <property type="match status" value="1"/>
</dbReference>
<dbReference type="PANTHER" id="PTHR18866:SF33">
    <property type="entry name" value="METHYLCROTONOYL-COA CARBOXYLASE SUBUNIT ALPHA, MITOCHONDRIAL-RELATED"/>
    <property type="match status" value="1"/>
</dbReference>
<dbReference type="PROSITE" id="PS50975">
    <property type="entry name" value="ATP_GRASP"/>
    <property type="match status" value="1"/>
</dbReference>
<evidence type="ECO:0000256" key="2">
    <source>
        <dbReference type="ARBA" id="ARBA00013263"/>
    </source>
</evidence>
<dbReference type="Pfam" id="PF02786">
    <property type="entry name" value="CPSase_L_D2"/>
    <property type="match status" value="1"/>
</dbReference>
<evidence type="ECO:0000259" key="10">
    <source>
        <dbReference type="PROSITE" id="PS50968"/>
    </source>
</evidence>
<dbReference type="Gene3D" id="2.40.50.100">
    <property type="match status" value="1"/>
</dbReference>
<dbReference type="InterPro" id="IPR011761">
    <property type="entry name" value="ATP-grasp"/>
</dbReference>
<dbReference type="InterPro" id="IPR011053">
    <property type="entry name" value="Single_hybrid_motif"/>
</dbReference>
<feature type="domain" description="Biotin carboxylation" evidence="12">
    <location>
        <begin position="1"/>
        <end position="447"/>
    </location>
</feature>
<comment type="cofactor">
    <cofactor evidence="1">
        <name>biotin</name>
        <dbReference type="ChEBI" id="CHEBI:57586"/>
    </cofactor>
</comment>
<protein>
    <recommendedName>
        <fullName evidence="2">biotin carboxylase</fullName>
        <ecNumber evidence="2">6.3.4.14</ecNumber>
    </recommendedName>
</protein>
<name>A0ABY4L337_THEAE</name>
<keyword evidence="14" id="KW-1185">Reference proteome</keyword>
<dbReference type="SUPFAM" id="SSF56059">
    <property type="entry name" value="Glutathione synthetase ATP-binding domain-like"/>
    <property type="match status" value="1"/>
</dbReference>
<dbReference type="InterPro" id="IPR005479">
    <property type="entry name" value="CPAse_ATP-bd"/>
</dbReference>
<evidence type="ECO:0000256" key="5">
    <source>
        <dbReference type="ARBA" id="ARBA00022840"/>
    </source>
</evidence>
<reference evidence="13 14" key="1">
    <citation type="submission" date="2020-04" db="EMBL/GenBank/DDBJ databases">
        <title>Thermobifida alba genome sequencing and assembly.</title>
        <authorList>
            <person name="Luzics S."/>
            <person name="Horvath B."/>
            <person name="Nagy I."/>
            <person name="Toth A."/>
            <person name="Nagy I."/>
            <person name="Kukolya J."/>
        </authorList>
    </citation>
    <scope>NUCLEOTIDE SEQUENCE [LARGE SCALE GENOMIC DNA]</scope>
    <source>
        <strain evidence="13 14">DSM 43795</strain>
    </source>
</reference>
<dbReference type="InterPro" id="IPR005482">
    <property type="entry name" value="Biotin_COase_C"/>
</dbReference>
<dbReference type="SUPFAM" id="SSF51230">
    <property type="entry name" value="Single hybrid motif"/>
    <property type="match status" value="1"/>
</dbReference>
<keyword evidence="3 13" id="KW-0436">Ligase</keyword>
<dbReference type="InterPro" id="IPR050856">
    <property type="entry name" value="Biotin_carboxylase_complex"/>
</dbReference>
<dbReference type="SUPFAM" id="SSF52440">
    <property type="entry name" value="PreATP-grasp domain"/>
    <property type="match status" value="1"/>
</dbReference>
<evidence type="ECO:0000313" key="14">
    <source>
        <dbReference type="Proteomes" id="UP000832041"/>
    </source>
</evidence>
<evidence type="ECO:0000256" key="8">
    <source>
        <dbReference type="PROSITE-ProRule" id="PRU00409"/>
    </source>
</evidence>
<dbReference type="InterPro" id="IPR000089">
    <property type="entry name" value="Biotin_lipoyl"/>
</dbReference>
<dbReference type="RefSeq" id="WP_248590578.1">
    <property type="nucleotide sequence ID" value="NZ_BAABEB010000005.1"/>
</dbReference>
<evidence type="ECO:0000256" key="9">
    <source>
        <dbReference type="SAM" id="MobiDB-lite"/>
    </source>
</evidence>
<feature type="compositionally biased region" description="Gly residues" evidence="9">
    <location>
        <begin position="510"/>
        <end position="519"/>
    </location>
</feature>
<dbReference type="Pfam" id="PF02785">
    <property type="entry name" value="Biotin_carb_C"/>
    <property type="match status" value="1"/>
</dbReference>
<evidence type="ECO:0000256" key="6">
    <source>
        <dbReference type="ARBA" id="ARBA00022842"/>
    </source>
</evidence>
<evidence type="ECO:0000256" key="3">
    <source>
        <dbReference type="ARBA" id="ARBA00022598"/>
    </source>
</evidence>
<dbReference type="EMBL" id="CP051627">
    <property type="protein sequence ID" value="UPT22092.1"/>
    <property type="molecule type" value="Genomic_DNA"/>
</dbReference>
<dbReference type="PROSITE" id="PS50968">
    <property type="entry name" value="BIOTINYL_LIPOYL"/>
    <property type="match status" value="1"/>
</dbReference>
<dbReference type="PROSITE" id="PS00188">
    <property type="entry name" value="BIOTIN"/>
    <property type="match status" value="1"/>
</dbReference>
<keyword evidence="6" id="KW-0460">Magnesium</keyword>
<keyword evidence="5 8" id="KW-0067">ATP-binding</keyword>
<dbReference type="Pfam" id="PF00364">
    <property type="entry name" value="Biotin_lipoyl"/>
    <property type="match status" value="1"/>
</dbReference>
<feature type="domain" description="ATP-grasp" evidence="11">
    <location>
        <begin position="120"/>
        <end position="318"/>
    </location>
</feature>
<dbReference type="EC" id="6.3.4.14" evidence="2"/>
<evidence type="ECO:0000256" key="1">
    <source>
        <dbReference type="ARBA" id="ARBA00001953"/>
    </source>
</evidence>
<keyword evidence="4 8" id="KW-0547">Nucleotide-binding</keyword>
<dbReference type="InterPro" id="IPR004549">
    <property type="entry name" value="Acetyl_CoA_COase_biotin_COase"/>
</dbReference>
<dbReference type="InterPro" id="IPR011054">
    <property type="entry name" value="Rudment_hybrid_motif"/>
</dbReference>
<dbReference type="PROSITE" id="PS50979">
    <property type="entry name" value="BC"/>
    <property type="match status" value="1"/>
</dbReference>
<dbReference type="InterPro" id="IPR016185">
    <property type="entry name" value="PreATP-grasp_dom_sf"/>
</dbReference>
<evidence type="ECO:0000313" key="13">
    <source>
        <dbReference type="EMBL" id="UPT22092.1"/>
    </source>
</evidence>
<feature type="domain" description="Lipoyl-binding" evidence="10">
    <location>
        <begin position="516"/>
        <end position="590"/>
    </location>
</feature>
<dbReference type="PROSITE" id="PS00867">
    <property type="entry name" value="CPSASE_2"/>
    <property type="match status" value="1"/>
</dbReference>
<dbReference type="InterPro" id="IPR001882">
    <property type="entry name" value="Biotin_BS"/>
</dbReference>
<feature type="region of interest" description="Disordered" evidence="9">
    <location>
        <begin position="496"/>
        <end position="525"/>
    </location>
</feature>
<dbReference type="Gene3D" id="3.30.470.20">
    <property type="entry name" value="ATP-grasp fold, B domain"/>
    <property type="match status" value="1"/>
</dbReference>
<dbReference type="CDD" id="cd06850">
    <property type="entry name" value="biotinyl_domain"/>
    <property type="match status" value="1"/>
</dbReference>
<dbReference type="GO" id="GO:0004075">
    <property type="term" value="F:biotin carboxylase activity"/>
    <property type="evidence" value="ECO:0007669"/>
    <property type="project" value="UniProtKB-EC"/>
</dbReference>
<dbReference type="SMART" id="SM00878">
    <property type="entry name" value="Biotin_carb_C"/>
    <property type="match status" value="1"/>
</dbReference>